<dbReference type="STRING" id="299255.SAMN02745129_1274"/>
<evidence type="ECO:0000256" key="1">
    <source>
        <dbReference type="SAM" id="SignalP"/>
    </source>
</evidence>
<proteinExistence type="predicted"/>
<dbReference type="RefSeq" id="WP_067658627.1">
    <property type="nucleotide sequence ID" value="NZ_FQXG01000001.1"/>
</dbReference>
<dbReference type="EMBL" id="FQXG01000001">
    <property type="protein sequence ID" value="SHG96261.1"/>
    <property type="molecule type" value="Genomic_DNA"/>
</dbReference>
<keyword evidence="1" id="KW-0732">Signal</keyword>
<evidence type="ECO:0000313" key="2">
    <source>
        <dbReference type="EMBL" id="SHG96261.1"/>
    </source>
</evidence>
<organism evidence="2 3">
    <name type="scientific">Ferrimonas marina</name>
    <dbReference type="NCBI Taxonomy" id="299255"/>
    <lineage>
        <taxon>Bacteria</taxon>
        <taxon>Pseudomonadati</taxon>
        <taxon>Pseudomonadota</taxon>
        <taxon>Gammaproteobacteria</taxon>
        <taxon>Alteromonadales</taxon>
        <taxon>Ferrimonadaceae</taxon>
        <taxon>Ferrimonas</taxon>
    </lineage>
</organism>
<feature type="chain" id="PRO_5009912805" evidence="1">
    <location>
        <begin position="19"/>
        <end position="458"/>
    </location>
</feature>
<feature type="signal peptide" evidence="1">
    <location>
        <begin position="1"/>
        <end position="18"/>
    </location>
</feature>
<gene>
    <name evidence="2" type="ORF">SAMN02745129_1274</name>
</gene>
<sequence>MKARFASILLLITCPAVSASVDVLEFLPNCQQIEPIVLTANRSVGKGKMPEDLSGVPEFAQILEELTHQAEQQGRDAIYLTQLYIRQRFNGPHSGTKQPTLVGQHLHVSVNAIQYCPDDRSLSEKPSPLTAQGKRRLVYTQQITLAIPSETEPEGLAAFHPHIHPNRALGVLEPGMSGLEIVRLLGKPSLMLQATHDRSIWSYGRTYWLYLEDGQLSALSNKGPALSGELRNEIPLLSPFDDHGWDIEEKVGRHATWQEVREALPHFAFDPDLRRASVGEQLQLIFEPFHDQAKYLPVDKLTQFILTKPGAAAQPLFNPTQAYDKQISQQLLSSALSGQLQTKAQLVQAYPMAHWLEKGKGRSSMFIGNHLQLRFEGANLHSIQLHDALFPQSDTNHFERLLESVAVPLDKGAMLSQYPEAVDLADSVSLDLAHYTTEVIYDGESSEAKPYLVSFMIF</sequence>
<name>A0A1M5P375_9GAMM</name>
<dbReference type="OrthoDB" id="6249819at2"/>
<keyword evidence="3" id="KW-1185">Reference proteome</keyword>
<dbReference type="AlphaFoldDB" id="A0A1M5P375"/>
<accession>A0A1M5P375</accession>
<evidence type="ECO:0000313" key="3">
    <source>
        <dbReference type="Proteomes" id="UP000184268"/>
    </source>
</evidence>
<reference evidence="2 3" key="1">
    <citation type="submission" date="2016-11" db="EMBL/GenBank/DDBJ databases">
        <authorList>
            <person name="Jaros S."/>
            <person name="Januszkiewicz K."/>
            <person name="Wedrychowicz H."/>
        </authorList>
    </citation>
    <scope>NUCLEOTIDE SEQUENCE [LARGE SCALE GENOMIC DNA]</scope>
    <source>
        <strain evidence="2 3">DSM 16917</strain>
    </source>
</reference>
<dbReference type="Proteomes" id="UP000184268">
    <property type="component" value="Unassembled WGS sequence"/>
</dbReference>
<protein>
    <submittedName>
        <fullName evidence="2">Uncharacterized protein</fullName>
    </submittedName>
</protein>